<evidence type="ECO:0000313" key="1">
    <source>
        <dbReference type="EMBL" id="JAN69267.1"/>
    </source>
</evidence>
<protein>
    <submittedName>
        <fullName evidence="1">Uncharacterized protein</fullName>
    </submittedName>
</protein>
<name>A0A0P6H1G7_9CRUS</name>
<organism evidence="1">
    <name type="scientific">Daphnia magna</name>
    <dbReference type="NCBI Taxonomy" id="35525"/>
    <lineage>
        <taxon>Eukaryota</taxon>
        <taxon>Metazoa</taxon>
        <taxon>Ecdysozoa</taxon>
        <taxon>Arthropoda</taxon>
        <taxon>Crustacea</taxon>
        <taxon>Branchiopoda</taxon>
        <taxon>Diplostraca</taxon>
        <taxon>Cladocera</taxon>
        <taxon>Anomopoda</taxon>
        <taxon>Daphniidae</taxon>
        <taxon>Daphnia</taxon>
    </lineage>
</organism>
<accession>A0A0P6H1G7</accession>
<feature type="non-terminal residue" evidence="1">
    <location>
        <position position="1"/>
    </location>
</feature>
<sequence length="122" mass="13821">HALVRLLKTFLFLSKYEDNVTHCGQKEYDSSKVMYRSAASLLLRTSVFMHFSVLALSHLCGSAFLLSFALPLSLCFSIPLFFLKSFLARGEAKIIAHRQSLNVGPIICNYLLLLLSAKHRWD</sequence>
<proteinExistence type="predicted"/>
<dbReference type="EMBL" id="GDIQ01025470">
    <property type="protein sequence ID" value="JAN69267.1"/>
    <property type="molecule type" value="Transcribed_RNA"/>
</dbReference>
<reference evidence="1" key="1">
    <citation type="submission" date="2015-10" db="EMBL/GenBank/DDBJ databases">
        <title>EvidentialGene: Evidence-directed Construction of Complete mRNA Transcriptomes without Genomes.</title>
        <authorList>
            <person name="Gilbert D.G."/>
        </authorList>
    </citation>
    <scope>NUCLEOTIDE SEQUENCE</scope>
</reference>
<dbReference type="AlphaFoldDB" id="A0A0P6H1G7"/>